<dbReference type="InterPro" id="IPR001497">
    <property type="entry name" value="MethylDNA_cys_MeTrfase_AS"/>
</dbReference>
<comment type="catalytic activity">
    <reaction evidence="7 8">
        <text>a 6-O-methyl-2'-deoxyguanosine in DNA + L-cysteinyl-[protein] = S-methyl-L-cysteinyl-[protein] + a 2'-deoxyguanosine in DNA</text>
        <dbReference type="Rhea" id="RHEA:24000"/>
        <dbReference type="Rhea" id="RHEA-COMP:10131"/>
        <dbReference type="Rhea" id="RHEA-COMP:10132"/>
        <dbReference type="Rhea" id="RHEA-COMP:11367"/>
        <dbReference type="Rhea" id="RHEA-COMP:11368"/>
        <dbReference type="ChEBI" id="CHEBI:29950"/>
        <dbReference type="ChEBI" id="CHEBI:82612"/>
        <dbReference type="ChEBI" id="CHEBI:85445"/>
        <dbReference type="ChEBI" id="CHEBI:85448"/>
        <dbReference type="EC" id="2.1.1.63"/>
    </reaction>
</comment>
<dbReference type="InterPro" id="IPR023546">
    <property type="entry name" value="MGMT"/>
</dbReference>
<evidence type="ECO:0000256" key="7">
    <source>
        <dbReference type="ARBA" id="ARBA00049348"/>
    </source>
</evidence>
<dbReference type="GO" id="GO:0003908">
    <property type="term" value="F:methylated-DNA-[protein]-cysteine S-methyltransferase activity"/>
    <property type="evidence" value="ECO:0007669"/>
    <property type="project" value="UniProtKB-EC"/>
</dbReference>
<dbReference type="Gene3D" id="1.10.10.10">
    <property type="entry name" value="Winged helix-like DNA-binding domain superfamily/Winged helix DNA-binding domain"/>
    <property type="match status" value="1"/>
</dbReference>
<dbReference type="InterPro" id="IPR014048">
    <property type="entry name" value="MethylDNA_cys_MeTrfase_DNA-bd"/>
</dbReference>
<keyword evidence="3 8" id="KW-0489">Methyltransferase</keyword>
<proteinExistence type="inferred from homology"/>
<reference evidence="12" key="1">
    <citation type="journal article" date="2019" name="Int. J. Syst. Evol. Microbiol.">
        <title>The Global Catalogue of Microorganisms (GCM) 10K type strain sequencing project: providing services to taxonomists for standard genome sequencing and annotation.</title>
        <authorList>
            <consortium name="The Broad Institute Genomics Platform"/>
            <consortium name="The Broad Institute Genome Sequencing Center for Infectious Disease"/>
            <person name="Wu L."/>
            <person name="Ma J."/>
        </authorList>
    </citation>
    <scope>NUCLEOTIDE SEQUENCE [LARGE SCALE GENOMIC DNA]</scope>
    <source>
        <strain evidence="12">JCM 18657</strain>
    </source>
</reference>
<organism evidence="11 12">
    <name type="scientific">Paenibacillus thermoaerophilus</name>
    <dbReference type="NCBI Taxonomy" id="1215385"/>
    <lineage>
        <taxon>Bacteria</taxon>
        <taxon>Bacillati</taxon>
        <taxon>Bacillota</taxon>
        <taxon>Bacilli</taxon>
        <taxon>Bacillales</taxon>
        <taxon>Paenibacillaceae</taxon>
        <taxon>Paenibacillus</taxon>
    </lineage>
</organism>
<evidence type="ECO:0000256" key="2">
    <source>
        <dbReference type="ARBA" id="ARBA00022490"/>
    </source>
</evidence>
<dbReference type="PANTHER" id="PTHR10815:SF5">
    <property type="entry name" value="METHYLATED-DNA--PROTEIN-CYSTEINE METHYLTRANSFERASE"/>
    <property type="match status" value="1"/>
</dbReference>
<evidence type="ECO:0000256" key="5">
    <source>
        <dbReference type="ARBA" id="ARBA00022763"/>
    </source>
</evidence>
<comment type="catalytic activity">
    <reaction evidence="1 8">
        <text>a 4-O-methyl-thymidine in DNA + L-cysteinyl-[protein] = a thymidine in DNA + S-methyl-L-cysteinyl-[protein]</text>
        <dbReference type="Rhea" id="RHEA:53428"/>
        <dbReference type="Rhea" id="RHEA-COMP:10131"/>
        <dbReference type="Rhea" id="RHEA-COMP:10132"/>
        <dbReference type="Rhea" id="RHEA-COMP:13555"/>
        <dbReference type="Rhea" id="RHEA-COMP:13556"/>
        <dbReference type="ChEBI" id="CHEBI:29950"/>
        <dbReference type="ChEBI" id="CHEBI:82612"/>
        <dbReference type="ChEBI" id="CHEBI:137386"/>
        <dbReference type="ChEBI" id="CHEBI:137387"/>
        <dbReference type="EC" id="2.1.1.63"/>
    </reaction>
</comment>
<dbReference type="EMBL" id="JBHTGQ010000014">
    <property type="protein sequence ID" value="MFC7749465.1"/>
    <property type="molecule type" value="Genomic_DNA"/>
</dbReference>
<comment type="miscellaneous">
    <text evidence="8">This enzyme catalyzes only one turnover and therefore is not strictly catalytic. According to one definition, an enzyme is a biocatalyst that acts repeatedly and over many reaction cycles.</text>
</comment>
<sequence length="183" mass="20173">MKSTSDSSAERLPLRYAQMDSPIGPLTLVKSALGLCHIEFGAFSDREAWLRDWAGRRVREAEGWLEDESALADELLQLREYFEGTRREFALALDPRGTPFQLAVWSALRNVPYGETRSYADIASAVGNPRAVRAVGGANNKNPLPIVIPCHRIIGSDGSPVGYGGGLDRKAYLLELEAGRYKH</sequence>
<dbReference type="InterPro" id="IPR036388">
    <property type="entry name" value="WH-like_DNA-bd_sf"/>
</dbReference>
<evidence type="ECO:0000256" key="4">
    <source>
        <dbReference type="ARBA" id="ARBA00022679"/>
    </source>
</evidence>
<dbReference type="PROSITE" id="PS00374">
    <property type="entry name" value="MGMT"/>
    <property type="match status" value="1"/>
</dbReference>
<evidence type="ECO:0000256" key="6">
    <source>
        <dbReference type="ARBA" id="ARBA00023204"/>
    </source>
</evidence>
<dbReference type="SUPFAM" id="SSF46767">
    <property type="entry name" value="Methylated DNA-protein cysteine methyltransferase, C-terminal domain"/>
    <property type="match status" value="1"/>
</dbReference>
<dbReference type="NCBIfam" id="TIGR00589">
    <property type="entry name" value="ogt"/>
    <property type="match status" value="1"/>
</dbReference>
<dbReference type="RefSeq" id="WP_246068041.1">
    <property type="nucleotide sequence ID" value="NZ_JBHTGQ010000014.1"/>
</dbReference>
<dbReference type="HAMAP" id="MF_00772">
    <property type="entry name" value="OGT"/>
    <property type="match status" value="1"/>
</dbReference>
<evidence type="ECO:0000256" key="8">
    <source>
        <dbReference type="HAMAP-Rule" id="MF_00772"/>
    </source>
</evidence>
<comment type="function">
    <text evidence="8">Involved in the cellular defense against the biological effects of O6-methylguanine (O6-MeG) and O4-methylthymine (O4-MeT) in DNA. Repairs the methylated nucleobase in DNA by stoichiometrically transferring the methyl group to a cysteine residue in the enzyme. This is a suicide reaction: the enzyme is irreversibly inactivated.</text>
</comment>
<feature type="domain" description="Methylated-DNA-[protein]-cysteine S-methyltransferase DNA binding" evidence="9">
    <location>
        <begin position="99"/>
        <end position="178"/>
    </location>
</feature>
<keyword evidence="4 8" id="KW-0808">Transferase</keyword>
<dbReference type="SUPFAM" id="SSF53155">
    <property type="entry name" value="Methylated DNA-protein cysteine methyltransferase domain"/>
    <property type="match status" value="1"/>
</dbReference>
<comment type="subcellular location">
    <subcellularLocation>
        <location evidence="8">Cytoplasm</location>
    </subcellularLocation>
</comment>
<evidence type="ECO:0000256" key="1">
    <source>
        <dbReference type="ARBA" id="ARBA00001286"/>
    </source>
</evidence>
<evidence type="ECO:0000259" key="10">
    <source>
        <dbReference type="Pfam" id="PF02870"/>
    </source>
</evidence>
<name>A0ABW2V3T8_9BACL</name>
<keyword evidence="5 8" id="KW-0227">DNA damage</keyword>
<keyword evidence="12" id="KW-1185">Reference proteome</keyword>
<keyword evidence="6 8" id="KW-0234">DNA repair</keyword>
<gene>
    <name evidence="11" type="ORF">ACFQWB_05835</name>
</gene>
<comment type="similarity">
    <text evidence="8">Belongs to the MGMT family.</text>
</comment>
<dbReference type="Pfam" id="PF02870">
    <property type="entry name" value="Methyltransf_1N"/>
    <property type="match status" value="1"/>
</dbReference>
<dbReference type="Gene3D" id="3.30.160.70">
    <property type="entry name" value="Methylated DNA-protein cysteine methyltransferase domain"/>
    <property type="match status" value="1"/>
</dbReference>
<evidence type="ECO:0000259" key="9">
    <source>
        <dbReference type="Pfam" id="PF01035"/>
    </source>
</evidence>
<evidence type="ECO:0000313" key="11">
    <source>
        <dbReference type="EMBL" id="MFC7749465.1"/>
    </source>
</evidence>
<dbReference type="EC" id="2.1.1.63" evidence="8"/>
<dbReference type="Pfam" id="PF01035">
    <property type="entry name" value="DNA_binding_1"/>
    <property type="match status" value="1"/>
</dbReference>
<dbReference type="Proteomes" id="UP001596528">
    <property type="component" value="Unassembled WGS sequence"/>
</dbReference>
<keyword evidence="2 8" id="KW-0963">Cytoplasm</keyword>
<dbReference type="GO" id="GO:0032259">
    <property type="term" value="P:methylation"/>
    <property type="evidence" value="ECO:0007669"/>
    <property type="project" value="UniProtKB-KW"/>
</dbReference>
<evidence type="ECO:0000313" key="12">
    <source>
        <dbReference type="Proteomes" id="UP001596528"/>
    </source>
</evidence>
<dbReference type="CDD" id="cd06445">
    <property type="entry name" value="ATase"/>
    <property type="match status" value="1"/>
</dbReference>
<evidence type="ECO:0000256" key="3">
    <source>
        <dbReference type="ARBA" id="ARBA00022603"/>
    </source>
</evidence>
<feature type="active site" description="Nucleophile; methyl group acceptor" evidence="8">
    <location>
        <position position="150"/>
    </location>
</feature>
<protein>
    <recommendedName>
        <fullName evidence="8">Methylated-DNA--protein-cysteine methyltransferase</fullName>
        <ecNumber evidence="8">2.1.1.63</ecNumber>
    </recommendedName>
    <alternativeName>
        <fullName evidence="8">6-O-methylguanine-DNA methyltransferase</fullName>
        <shortName evidence="8">MGMT</shortName>
    </alternativeName>
    <alternativeName>
        <fullName evidence="8">O-6-methylguanine-DNA-alkyltransferase</fullName>
    </alternativeName>
</protein>
<feature type="domain" description="Methylguanine DNA methyltransferase ribonuclease-like" evidence="10">
    <location>
        <begin position="14"/>
        <end position="95"/>
    </location>
</feature>
<dbReference type="InterPro" id="IPR036631">
    <property type="entry name" value="MGMT_N_sf"/>
</dbReference>
<dbReference type="InterPro" id="IPR008332">
    <property type="entry name" value="MethylG_MeTrfase_N"/>
</dbReference>
<accession>A0ABW2V3T8</accession>
<comment type="caution">
    <text evidence="11">The sequence shown here is derived from an EMBL/GenBank/DDBJ whole genome shotgun (WGS) entry which is preliminary data.</text>
</comment>
<dbReference type="InterPro" id="IPR036217">
    <property type="entry name" value="MethylDNA_cys_MeTrfase_DNAb"/>
</dbReference>
<dbReference type="PANTHER" id="PTHR10815">
    <property type="entry name" value="METHYLATED-DNA--PROTEIN-CYSTEINE METHYLTRANSFERASE"/>
    <property type="match status" value="1"/>
</dbReference>